<keyword evidence="27" id="KW-1185">Reference proteome</keyword>
<keyword evidence="14" id="KW-0968">Cytoplasmic vesicle</keyword>
<evidence type="ECO:0000256" key="18">
    <source>
        <dbReference type="ARBA" id="ARBA00074379"/>
    </source>
</evidence>
<dbReference type="KEGG" id="der:6548733"/>
<reference evidence="26 27" key="1">
    <citation type="journal article" date="2007" name="Nature">
        <title>Evolution of genes and genomes on the Drosophila phylogeny.</title>
        <authorList>
            <consortium name="Drosophila 12 Genomes Consortium"/>
            <person name="Clark A.G."/>
            <person name="Eisen M.B."/>
            <person name="Smith D.R."/>
            <person name="Bergman C.M."/>
            <person name="Oliver B."/>
            <person name="Markow T.A."/>
            <person name="Kaufman T.C."/>
            <person name="Kellis M."/>
            <person name="Gelbart W."/>
            <person name="Iyer V.N."/>
            <person name="Pollard D.A."/>
            <person name="Sackton T.B."/>
            <person name="Larracuente A.M."/>
            <person name="Singh N.D."/>
            <person name="Abad J.P."/>
            <person name="Abt D.N."/>
            <person name="Adryan B."/>
            <person name="Aguade M."/>
            <person name="Akashi H."/>
            <person name="Anderson W.W."/>
            <person name="Aquadro C.F."/>
            <person name="Ardell D.H."/>
            <person name="Arguello R."/>
            <person name="Artieri C.G."/>
            <person name="Barbash D.A."/>
            <person name="Barker D."/>
            <person name="Barsanti P."/>
            <person name="Batterham P."/>
            <person name="Batzoglou S."/>
            <person name="Begun D."/>
            <person name="Bhutkar A."/>
            <person name="Blanco E."/>
            <person name="Bosak S.A."/>
            <person name="Bradley R.K."/>
            <person name="Brand A.D."/>
            <person name="Brent M.R."/>
            <person name="Brooks A.N."/>
            <person name="Brown R.H."/>
            <person name="Butlin R.K."/>
            <person name="Caggese C."/>
            <person name="Calvi B.R."/>
            <person name="Bernardo de Carvalho A."/>
            <person name="Caspi A."/>
            <person name="Castrezana S."/>
            <person name="Celniker S.E."/>
            <person name="Chang J.L."/>
            <person name="Chapple C."/>
            <person name="Chatterji S."/>
            <person name="Chinwalla A."/>
            <person name="Civetta A."/>
            <person name="Clifton S.W."/>
            <person name="Comeron J.M."/>
            <person name="Costello J.C."/>
            <person name="Coyne J.A."/>
            <person name="Daub J."/>
            <person name="David R.G."/>
            <person name="Delcher A.L."/>
            <person name="Delehaunty K."/>
            <person name="Do C.B."/>
            <person name="Ebling H."/>
            <person name="Edwards K."/>
            <person name="Eickbush T."/>
            <person name="Evans J.D."/>
            <person name="Filipski A."/>
            <person name="Findeiss S."/>
            <person name="Freyhult E."/>
            <person name="Fulton L."/>
            <person name="Fulton R."/>
            <person name="Garcia A.C."/>
            <person name="Gardiner A."/>
            <person name="Garfield D.A."/>
            <person name="Garvin B.E."/>
            <person name="Gibson G."/>
            <person name="Gilbert D."/>
            <person name="Gnerre S."/>
            <person name="Godfrey J."/>
            <person name="Good R."/>
            <person name="Gotea V."/>
            <person name="Gravely B."/>
            <person name="Greenberg A.J."/>
            <person name="Griffiths-Jones S."/>
            <person name="Gross S."/>
            <person name="Guigo R."/>
            <person name="Gustafson E.A."/>
            <person name="Haerty W."/>
            <person name="Hahn M.W."/>
            <person name="Halligan D.L."/>
            <person name="Halpern A.L."/>
            <person name="Halter G.M."/>
            <person name="Han M.V."/>
            <person name="Heger A."/>
            <person name="Hillier L."/>
            <person name="Hinrichs A.S."/>
            <person name="Holmes I."/>
            <person name="Hoskins R.A."/>
            <person name="Hubisz M.J."/>
            <person name="Hultmark D."/>
            <person name="Huntley M.A."/>
            <person name="Jaffe D.B."/>
            <person name="Jagadeeshan S."/>
            <person name="Jeck W.R."/>
            <person name="Johnson J."/>
            <person name="Jones C.D."/>
            <person name="Jordan W.C."/>
            <person name="Karpen G.H."/>
            <person name="Kataoka E."/>
            <person name="Keightley P.D."/>
            <person name="Kheradpour P."/>
            <person name="Kirkness E.F."/>
            <person name="Koerich L.B."/>
            <person name="Kristiansen K."/>
            <person name="Kudrna D."/>
            <person name="Kulathinal R.J."/>
            <person name="Kumar S."/>
            <person name="Kwok R."/>
            <person name="Lander E."/>
            <person name="Langley C.H."/>
            <person name="Lapoint R."/>
            <person name="Lazzaro B.P."/>
            <person name="Lee S.J."/>
            <person name="Levesque L."/>
            <person name="Li R."/>
            <person name="Lin C.F."/>
            <person name="Lin M.F."/>
            <person name="Lindblad-Toh K."/>
            <person name="Llopart A."/>
            <person name="Long M."/>
            <person name="Low L."/>
            <person name="Lozovsky E."/>
            <person name="Lu J."/>
            <person name="Luo M."/>
            <person name="Machado C.A."/>
            <person name="Makalowski W."/>
            <person name="Marzo M."/>
            <person name="Matsuda M."/>
            <person name="Matzkin L."/>
            <person name="McAllister B."/>
            <person name="McBride C.S."/>
            <person name="McKernan B."/>
            <person name="McKernan K."/>
            <person name="Mendez-Lago M."/>
            <person name="Minx P."/>
            <person name="Mollenhauer M.U."/>
            <person name="Montooth K."/>
            <person name="Mount S.M."/>
            <person name="Mu X."/>
            <person name="Myers E."/>
            <person name="Negre B."/>
            <person name="Newfeld S."/>
            <person name="Nielsen R."/>
            <person name="Noor M.A."/>
            <person name="O'Grady P."/>
            <person name="Pachter L."/>
            <person name="Papaceit M."/>
            <person name="Parisi M.J."/>
            <person name="Parisi M."/>
            <person name="Parts L."/>
            <person name="Pedersen J.S."/>
            <person name="Pesole G."/>
            <person name="Phillippy A.M."/>
            <person name="Ponting C.P."/>
            <person name="Pop M."/>
            <person name="Porcelli D."/>
            <person name="Powell J.R."/>
            <person name="Prohaska S."/>
            <person name="Pruitt K."/>
            <person name="Puig M."/>
            <person name="Quesneville H."/>
            <person name="Ram K.R."/>
            <person name="Rand D."/>
            <person name="Rasmussen M.D."/>
            <person name="Reed L.K."/>
            <person name="Reenan R."/>
            <person name="Reily A."/>
            <person name="Remington K.A."/>
            <person name="Rieger T.T."/>
            <person name="Ritchie M.G."/>
            <person name="Robin C."/>
            <person name="Rogers Y.H."/>
            <person name="Rohde C."/>
            <person name="Rozas J."/>
            <person name="Rubenfield M.J."/>
            <person name="Ruiz A."/>
            <person name="Russo S."/>
            <person name="Salzberg S.L."/>
            <person name="Sanchez-Gracia A."/>
            <person name="Saranga D.J."/>
            <person name="Sato H."/>
            <person name="Schaeffer S.W."/>
            <person name="Schatz M.C."/>
            <person name="Schlenke T."/>
            <person name="Schwartz R."/>
            <person name="Segarra C."/>
            <person name="Singh R.S."/>
            <person name="Sirot L."/>
            <person name="Sirota M."/>
            <person name="Sisneros N.B."/>
            <person name="Smith C.D."/>
            <person name="Smith T.F."/>
            <person name="Spieth J."/>
            <person name="Stage D.E."/>
            <person name="Stark A."/>
            <person name="Stephan W."/>
            <person name="Strausberg R.L."/>
            <person name="Strempel S."/>
            <person name="Sturgill D."/>
            <person name="Sutton G."/>
            <person name="Sutton G.G."/>
            <person name="Tao W."/>
            <person name="Teichmann S."/>
            <person name="Tobari Y.N."/>
            <person name="Tomimura Y."/>
            <person name="Tsolas J.M."/>
            <person name="Valente V.L."/>
            <person name="Venter E."/>
            <person name="Venter J.C."/>
            <person name="Vicario S."/>
            <person name="Vieira F.G."/>
            <person name="Vilella A.J."/>
            <person name="Villasante A."/>
            <person name="Walenz B."/>
            <person name="Wang J."/>
            <person name="Wasserman M."/>
            <person name="Watts T."/>
            <person name="Wilson D."/>
            <person name="Wilson R.K."/>
            <person name="Wing R.A."/>
            <person name="Wolfner M.F."/>
            <person name="Wong A."/>
            <person name="Wong G.K."/>
            <person name="Wu C.I."/>
            <person name="Wu G."/>
            <person name="Yamamoto D."/>
            <person name="Yang H.P."/>
            <person name="Yang S.P."/>
            <person name="Yorke J.A."/>
            <person name="Yoshida K."/>
            <person name="Zdobnov E."/>
            <person name="Zhang P."/>
            <person name="Zhang Y."/>
            <person name="Zimin A.V."/>
            <person name="Baldwin J."/>
            <person name="Abdouelleil A."/>
            <person name="Abdulkadir J."/>
            <person name="Abebe A."/>
            <person name="Abera B."/>
            <person name="Abreu J."/>
            <person name="Acer S.C."/>
            <person name="Aftuck L."/>
            <person name="Alexander A."/>
            <person name="An P."/>
            <person name="Anderson E."/>
            <person name="Anderson S."/>
            <person name="Arachi H."/>
            <person name="Azer M."/>
            <person name="Bachantsang P."/>
            <person name="Barry A."/>
            <person name="Bayul T."/>
            <person name="Berlin A."/>
            <person name="Bessette D."/>
            <person name="Bloom T."/>
            <person name="Blye J."/>
            <person name="Boguslavskiy L."/>
            <person name="Bonnet C."/>
            <person name="Boukhgalter B."/>
            <person name="Bourzgui I."/>
            <person name="Brown A."/>
            <person name="Cahill P."/>
            <person name="Channer S."/>
            <person name="Cheshatsang Y."/>
            <person name="Chuda L."/>
            <person name="Citroen M."/>
            <person name="Collymore A."/>
            <person name="Cooke P."/>
            <person name="Costello M."/>
            <person name="D'Aco K."/>
            <person name="Daza R."/>
            <person name="De Haan G."/>
            <person name="DeGray S."/>
            <person name="DeMaso C."/>
            <person name="Dhargay N."/>
            <person name="Dooley K."/>
            <person name="Dooley E."/>
            <person name="Doricent M."/>
            <person name="Dorje P."/>
            <person name="Dorjee K."/>
            <person name="Dupes A."/>
            <person name="Elong R."/>
            <person name="Falk J."/>
            <person name="Farina A."/>
            <person name="Faro S."/>
            <person name="Ferguson D."/>
            <person name="Fisher S."/>
            <person name="Foley C.D."/>
            <person name="Franke A."/>
            <person name="Friedrich D."/>
            <person name="Gadbois L."/>
            <person name="Gearin G."/>
            <person name="Gearin C.R."/>
            <person name="Giannoukos G."/>
            <person name="Goode T."/>
            <person name="Graham J."/>
            <person name="Grandbois E."/>
            <person name="Grewal S."/>
            <person name="Gyaltsen K."/>
            <person name="Hafez N."/>
            <person name="Hagos B."/>
            <person name="Hall J."/>
            <person name="Henson C."/>
            <person name="Hollinger A."/>
            <person name="Honan T."/>
            <person name="Huard M.D."/>
            <person name="Hughes L."/>
            <person name="Hurhula B."/>
            <person name="Husby M.E."/>
            <person name="Kamat A."/>
            <person name="Kanga B."/>
            <person name="Kashin S."/>
            <person name="Khazanovich D."/>
            <person name="Kisner P."/>
            <person name="Lance K."/>
            <person name="Lara M."/>
            <person name="Lee W."/>
            <person name="Lennon N."/>
            <person name="Letendre F."/>
            <person name="LeVine R."/>
            <person name="Lipovsky A."/>
            <person name="Liu X."/>
            <person name="Liu J."/>
            <person name="Liu S."/>
            <person name="Lokyitsang T."/>
            <person name="Lokyitsang Y."/>
            <person name="Lubonja R."/>
            <person name="Lui A."/>
            <person name="MacDonald P."/>
            <person name="Magnisalis V."/>
            <person name="Maru K."/>
            <person name="Matthews C."/>
            <person name="McCusker W."/>
            <person name="McDonough S."/>
            <person name="Mehta T."/>
            <person name="Meldrim J."/>
            <person name="Meneus L."/>
            <person name="Mihai O."/>
            <person name="Mihalev A."/>
            <person name="Mihova T."/>
            <person name="Mittelman R."/>
            <person name="Mlenga V."/>
            <person name="Montmayeur A."/>
            <person name="Mulrain L."/>
            <person name="Navidi A."/>
            <person name="Naylor J."/>
            <person name="Negash T."/>
            <person name="Nguyen T."/>
            <person name="Nguyen N."/>
            <person name="Nicol R."/>
            <person name="Norbu C."/>
            <person name="Norbu N."/>
            <person name="Novod N."/>
            <person name="O'Neill B."/>
            <person name="Osman S."/>
            <person name="Markiewicz E."/>
            <person name="Oyono O.L."/>
            <person name="Patti C."/>
            <person name="Phunkhang P."/>
            <person name="Pierre F."/>
            <person name="Priest M."/>
            <person name="Raghuraman S."/>
            <person name="Rege F."/>
            <person name="Reyes R."/>
            <person name="Rise C."/>
            <person name="Rogov P."/>
            <person name="Ross K."/>
            <person name="Ryan E."/>
            <person name="Settipalli S."/>
            <person name="Shea T."/>
            <person name="Sherpa N."/>
            <person name="Shi L."/>
            <person name="Shih D."/>
            <person name="Sparrow T."/>
            <person name="Spaulding J."/>
            <person name="Stalker J."/>
            <person name="Stange-Thomann N."/>
            <person name="Stavropoulos S."/>
            <person name="Stone C."/>
            <person name="Strader C."/>
            <person name="Tesfaye S."/>
            <person name="Thomson T."/>
            <person name="Thoulutsang Y."/>
            <person name="Thoulutsang D."/>
            <person name="Topham K."/>
            <person name="Topping I."/>
            <person name="Tsamla T."/>
            <person name="Vassiliev H."/>
            <person name="Vo A."/>
            <person name="Wangchuk T."/>
            <person name="Wangdi T."/>
            <person name="Weiand M."/>
            <person name="Wilkinson J."/>
            <person name="Wilson A."/>
            <person name="Yadav S."/>
            <person name="Young G."/>
            <person name="Yu Q."/>
            <person name="Zembek L."/>
            <person name="Zhong D."/>
            <person name="Zimmer A."/>
            <person name="Zwirko Z."/>
            <person name="Jaffe D.B."/>
            <person name="Alvarez P."/>
            <person name="Brockman W."/>
            <person name="Butler J."/>
            <person name="Chin C."/>
            <person name="Gnerre S."/>
            <person name="Grabherr M."/>
            <person name="Kleber M."/>
            <person name="Mauceli E."/>
            <person name="MacCallum I."/>
        </authorList>
    </citation>
    <scope>NUCLEOTIDE SEQUENCE [LARGE SCALE GENOMIC DNA]</scope>
    <source>
        <strain evidence="26 27">TSC#14021-0224.01</strain>
    </source>
</reference>
<dbReference type="PRINTS" id="PR00336">
    <property type="entry name" value="LYSASSOCTDMP"/>
</dbReference>
<evidence type="ECO:0000259" key="25">
    <source>
        <dbReference type="Pfam" id="PF21222"/>
    </source>
</evidence>
<feature type="chain" id="PRO_5002792085" description="Lysosome-associated membrane glycoprotein 5" evidence="23">
    <location>
        <begin position="25"/>
        <end position="317"/>
    </location>
</feature>
<dbReference type="HOGENOM" id="CLU_068123_0_0_1"/>
<keyword evidence="20" id="KW-1015">Disulfide bond</keyword>
<evidence type="ECO:0000256" key="4">
    <source>
        <dbReference type="ARBA" id="ARBA00004279"/>
    </source>
</evidence>
<dbReference type="GO" id="GO:0005765">
    <property type="term" value="C:lysosomal membrane"/>
    <property type="evidence" value="ECO:0007669"/>
    <property type="project" value="TreeGrafter"/>
</dbReference>
<dbReference type="EMBL" id="CH954179">
    <property type="protein sequence ID" value="EDV54384.1"/>
    <property type="molecule type" value="Genomic_DNA"/>
</dbReference>
<gene>
    <name evidence="26" type="primary">Dere\GG21336</name>
    <name evidence="26" type="synonym">dere_GLEANR_6057</name>
    <name evidence="26" type="synonym">GG21336</name>
    <name evidence="26" type="ORF">Dere_GG21336</name>
</gene>
<proteinExistence type="inferred from homology"/>
<feature type="transmembrane region" description="Helical" evidence="22">
    <location>
        <begin position="282"/>
        <end position="305"/>
    </location>
</feature>
<organism evidence="26 27">
    <name type="scientific">Drosophila erecta</name>
    <name type="common">Fruit fly</name>
    <dbReference type="NCBI Taxonomy" id="7220"/>
    <lineage>
        <taxon>Eukaryota</taxon>
        <taxon>Metazoa</taxon>
        <taxon>Ecdysozoa</taxon>
        <taxon>Arthropoda</taxon>
        <taxon>Hexapoda</taxon>
        <taxon>Insecta</taxon>
        <taxon>Pterygota</taxon>
        <taxon>Neoptera</taxon>
        <taxon>Endopterygota</taxon>
        <taxon>Diptera</taxon>
        <taxon>Brachycera</taxon>
        <taxon>Muscomorpha</taxon>
        <taxon>Ephydroidea</taxon>
        <taxon>Drosophilidae</taxon>
        <taxon>Drosophila</taxon>
        <taxon>Sophophora</taxon>
    </lineage>
</organism>
<dbReference type="Gene3D" id="2.40.160.110">
    <property type="match status" value="1"/>
</dbReference>
<comment type="similarity">
    <text evidence="5 20">Belongs to the LAMP family.</text>
</comment>
<evidence type="ECO:0000256" key="12">
    <source>
        <dbReference type="ARBA" id="ARBA00023180"/>
    </source>
</evidence>
<dbReference type="Pfam" id="PF21222">
    <property type="entry name" value="Lamp2_2nd"/>
    <property type="match status" value="1"/>
</dbReference>
<evidence type="ECO:0000256" key="8">
    <source>
        <dbReference type="ARBA" id="ARBA00022753"/>
    </source>
</evidence>
<feature type="region of interest" description="Disordered" evidence="21">
    <location>
        <begin position="48"/>
        <end position="100"/>
    </location>
</feature>
<evidence type="ECO:0000256" key="11">
    <source>
        <dbReference type="ARBA" id="ARBA00023136"/>
    </source>
</evidence>
<dbReference type="eggNOG" id="KOG4818">
    <property type="taxonomic scope" value="Eukaryota"/>
</dbReference>
<name>B3NLR8_DROER</name>
<keyword evidence="7 23" id="KW-0732">Signal</keyword>
<keyword evidence="12" id="KW-0325">Glycoprotein</keyword>
<keyword evidence="9 22" id="KW-1133">Transmembrane helix</keyword>
<dbReference type="PANTHER" id="PTHR11506:SF35">
    <property type="entry name" value="LYSOSOME-ASSOCIATED MEMBRANE GLYCOPROTEIN 5"/>
    <property type="match status" value="1"/>
</dbReference>
<evidence type="ECO:0000256" key="22">
    <source>
        <dbReference type="SAM" id="Phobius"/>
    </source>
</evidence>
<dbReference type="OrthoDB" id="6232933at2759"/>
<comment type="subcellular location">
    <subcellularLocation>
        <location evidence="4">Cell projection</location>
        <location evidence="4">Dendrite</location>
    </subcellularLocation>
    <subcellularLocation>
        <location evidence="17">Cell projection</location>
        <location evidence="17">Growth cone membrane</location>
        <topology evidence="17">Single-pass type I membrane protein</topology>
    </subcellularLocation>
    <subcellularLocation>
        <location evidence="15">Cytoplasmic vesicle</location>
        <location evidence="15">Secretory vesicle</location>
        <location evidence="15">Synaptic vesicle membrane</location>
        <topology evidence="15">Single-pass type I membrane protein</topology>
    </subcellularLocation>
    <subcellularLocation>
        <location evidence="2">Early endosome membrane</location>
        <topology evidence="2">Single-pass type I membrane protein</topology>
    </subcellularLocation>
    <subcellularLocation>
        <location evidence="1">Endoplasmic reticulum-Golgi intermediate compartment membrane</location>
        <topology evidence="1">Single-pass type I membrane protein</topology>
    </subcellularLocation>
    <subcellularLocation>
        <location evidence="20">Membrane</location>
        <topology evidence="20">Single-pass type I membrane protein</topology>
    </subcellularLocation>
    <subcellularLocation>
        <location evidence="3">Recycling endosome</location>
    </subcellularLocation>
</comment>
<evidence type="ECO:0000256" key="16">
    <source>
        <dbReference type="ARBA" id="ARBA00053950"/>
    </source>
</evidence>
<evidence type="ECO:0000313" key="27">
    <source>
        <dbReference type="Proteomes" id="UP000008711"/>
    </source>
</evidence>
<protein>
    <recommendedName>
        <fullName evidence="18">Lysosome-associated membrane glycoprotein 5</fullName>
    </recommendedName>
    <alternativeName>
        <fullName evidence="19">Lysosome-associated membrane protein 5</fullName>
    </alternativeName>
</protein>
<dbReference type="PROSITE" id="PS51407">
    <property type="entry name" value="LAMP_3"/>
    <property type="match status" value="1"/>
</dbReference>
<dbReference type="OMA" id="CIMLQMA"/>
<keyword evidence="8" id="KW-0967">Endosome</keyword>
<evidence type="ECO:0000256" key="15">
    <source>
        <dbReference type="ARBA" id="ARBA00029428"/>
    </source>
</evidence>
<evidence type="ECO:0000256" key="13">
    <source>
        <dbReference type="ARBA" id="ARBA00023273"/>
    </source>
</evidence>
<evidence type="ECO:0000256" key="14">
    <source>
        <dbReference type="ARBA" id="ARBA00023329"/>
    </source>
</evidence>
<keyword evidence="6 20" id="KW-0812">Transmembrane</keyword>
<dbReference type="InterPro" id="IPR048524">
    <property type="entry name" value="Lamp2-like_TM"/>
</dbReference>
<dbReference type="GO" id="GO:0005886">
    <property type="term" value="C:plasma membrane"/>
    <property type="evidence" value="ECO:0007669"/>
    <property type="project" value="UniProtKB-SubCell"/>
</dbReference>
<feature type="disulfide bond" evidence="20">
    <location>
        <begin position="114"/>
        <end position="152"/>
    </location>
</feature>
<sequence length="317" mass="34589">MFASKLLTCSALLIILLLSNAVFSQKSISWPNVDIKVSNAFLEQANPLASRSSTTPTSSTTEKSITTISSSTITPTTSNITSTEPPTTTAPVISTTIAPQPYPPPSVGTWNTSCIMLQMAAQLNFSYEAKGGNITNGLYNIPSNASVEDSECKSQTTQFIHLIWGPETSKQSLLMYFDKSNDTTVLSSIQIHLTLLPEDFTDAKENQTVQLLHKSDGEFKTPEKMSYHCTRDQKMNMTETLDAKQLIGWITVSRVQVEAFRMANDTGFSVGHDCDSSETSDVVPIAVGIALAALILVVLISYLCARRRSTSRGYMSF</sequence>
<evidence type="ECO:0000256" key="19">
    <source>
        <dbReference type="ARBA" id="ARBA00076257"/>
    </source>
</evidence>
<evidence type="ECO:0000256" key="5">
    <source>
        <dbReference type="ARBA" id="ARBA00009644"/>
    </source>
</evidence>
<dbReference type="PhylomeDB" id="B3NLR8"/>
<evidence type="ECO:0000256" key="17">
    <source>
        <dbReference type="ARBA" id="ARBA00060492"/>
    </source>
</evidence>
<comment type="function">
    <text evidence="16">Plays a role in short-term synaptic plasticity in a subset of GABAergic neurons in the brain.</text>
</comment>
<keyword evidence="13" id="KW-0966">Cell projection</keyword>
<dbReference type="Proteomes" id="UP000008711">
    <property type="component" value="Unassembled WGS sequence"/>
</dbReference>
<evidence type="ECO:0000256" key="20">
    <source>
        <dbReference type="PROSITE-ProRule" id="PRU00740"/>
    </source>
</evidence>
<evidence type="ECO:0000256" key="1">
    <source>
        <dbReference type="ARBA" id="ARBA00004151"/>
    </source>
</evidence>
<dbReference type="GO" id="GO:0072594">
    <property type="term" value="P:establishment of protein localization to organelle"/>
    <property type="evidence" value="ECO:0007669"/>
    <property type="project" value="TreeGrafter"/>
</dbReference>
<keyword evidence="11 20" id="KW-0472">Membrane</keyword>
<evidence type="ECO:0000256" key="10">
    <source>
        <dbReference type="ARBA" id="ARBA00023018"/>
    </source>
</evidence>
<evidence type="ECO:0000256" key="3">
    <source>
        <dbReference type="ARBA" id="ARBA00004172"/>
    </source>
</evidence>
<dbReference type="Pfam" id="PF01299">
    <property type="entry name" value="Lamp2-like_luminal"/>
    <property type="match status" value="1"/>
</dbReference>
<dbReference type="InterPro" id="IPR002000">
    <property type="entry name" value="Lysosome-assoc_membr_glycop"/>
</dbReference>
<feature type="compositionally biased region" description="Low complexity" evidence="21">
    <location>
        <begin position="52"/>
        <end position="89"/>
    </location>
</feature>
<evidence type="ECO:0000256" key="9">
    <source>
        <dbReference type="ARBA" id="ARBA00022989"/>
    </source>
</evidence>
<dbReference type="GO" id="GO:0061724">
    <property type="term" value="P:lipophagy"/>
    <property type="evidence" value="ECO:0007669"/>
    <property type="project" value="EnsemblMetazoa"/>
</dbReference>
<evidence type="ECO:0000313" key="26">
    <source>
        <dbReference type="EMBL" id="EDV54384.1"/>
    </source>
</evidence>
<dbReference type="PANTHER" id="PTHR11506">
    <property type="entry name" value="LYSOSOME-ASSOCIATED MEMBRANE GLYCOPROTEIN"/>
    <property type="match status" value="1"/>
</dbReference>
<dbReference type="GO" id="GO:0005811">
    <property type="term" value="C:lipid droplet"/>
    <property type="evidence" value="ECO:0007669"/>
    <property type="project" value="EnsemblMetazoa"/>
</dbReference>
<evidence type="ECO:0000259" key="24">
    <source>
        <dbReference type="Pfam" id="PF01299"/>
    </source>
</evidence>
<reference evidence="26 27" key="2">
    <citation type="journal article" date="2008" name="Bioinformatics">
        <title>Assembly reconciliation.</title>
        <authorList>
            <person name="Zimin A.V."/>
            <person name="Smith D.R."/>
            <person name="Sutton G."/>
            <person name="Yorke J.A."/>
        </authorList>
    </citation>
    <scope>NUCLEOTIDE SEQUENCE [LARGE SCALE GENOMIC DNA]</scope>
    <source>
        <strain evidence="26 27">TSC#14021-0224.01</strain>
    </source>
</reference>
<feature type="signal peptide" evidence="23">
    <location>
        <begin position="1"/>
        <end position="24"/>
    </location>
</feature>
<keyword evidence="10" id="KW-0770">Synapse</keyword>
<dbReference type="InterPro" id="IPR048528">
    <property type="entry name" value="Lamp2-like_luminal"/>
</dbReference>
<evidence type="ECO:0000256" key="2">
    <source>
        <dbReference type="ARBA" id="ARBA00004158"/>
    </source>
</evidence>
<dbReference type="GO" id="GO:0031902">
    <property type="term" value="C:late endosome membrane"/>
    <property type="evidence" value="ECO:0007669"/>
    <property type="project" value="TreeGrafter"/>
</dbReference>
<evidence type="ECO:0000256" key="7">
    <source>
        <dbReference type="ARBA" id="ARBA00022729"/>
    </source>
</evidence>
<feature type="domain" description="Lysosome-associated membrane glycoprotein 2-like luminal" evidence="24">
    <location>
        <begin position="109"/>
        <end position="261"/>
    </location>
</feature>
<evidence type="ECO:0000256" key="23">
    <source>
        <dbReference type="SAM" id="SignalP"/>
    </source>
</evidence>
<evidence type="ECO:0000256" key="6">
    <source>
        <dbReference type="ARBA" id="ARBA00022692"/>
    </source>
</evidence>
<dbReference type="AlphaFoldDB" id="B3NLR8"/>
<comment type="caution">
    <text evidence="20">Lacks conserved residue(s) required for the propagation of feature annotation.</text>
</comment>
<feature type="domain" description="Lysosome-associated membrane glycoprotein 2-like transmembrane" evidence="25">
    <location>
        <begin position="283"/>
        <end position="310"/>
    </location>
</feature>
<accession>B3NLR8</accession>
<evidence type="ECO:0000256" key="21">
    <source>
        <dbReference type="SAM" id="MobiDB-lite"/>
    </source>
</evidence>